<protein>
    <recommendedName>
        <fullName evidence="3 9">Guanylate kinase</fullName>
        <ecNumber evidence="2 9">2.7.4.8</ecNumber>
    </recommendedName>
    <alternativeName>
        <fullName evidence="8 9">GMP kinase</fullName>
    </alternativeName>
</protein>
<comment type="function">
    <text evidence="9">Essential for recycling GMP and indirectly, cGMP.</text>
</comment>
<gene>
    <name evidence="9 11" type="primary">gmk</name>
    <name evidence="11" type="ORF">M9B40_04980</name>
</gene>
<dbReference type="InterPro" id="IPR027417">
    <property type="entry name" value="P-loop_NTPase"/>
</dbReference>
<dbReference type="PROSITE" id="PS50052">
    <property type="entry name" value="GUANYLATE_KINASE_2"/>
    <property type="match status" value="1"/>
</dbReference>
<dbReference type="GO" id="GO:0005524">
    <property type="term" value="F:ATP binding"/>
    <property type="evidence" value="ECO:0007669"/>
    <property type="project" value="UniProtKB-UniRule"/>
</dbReference>
<sequence>MLSDKQDKLFIITAPSGAGKTSLIKNILSYAETNGCKVHLTLSHTTRTPREGEIDGVDYCFIDENTFKENIDNEIYVEYAMVHGNLYGTPKDSIDSFLEDDFIVIMEIDWQGALNILKAYPKAESVFISPPSIEDLRQRLLDRGLDSEDVINQRVSGAEKEILQKTKFKHEIINFSLDTATKKLINIIFRENHG</sequence>
<dbReference type="InterPro" id="IPR008144">
    <property type="entry name" value="Guanylate_kin-like_dom"/>
</dbReference>
<feature type="binding site" evidence="9">
    <location>
        <begin position="14"/>
        <end position="21"/>
    </location>
    <ligand>
        <name>ATP</name>
        <dbReference type="ChEBI" id="CHEBI:30616"/>
    </ligand>
</feature>
<dbReference type="AlphaFoldDB" id="A0A9Q8X108"/>
<evidence type="ECO:0000256" key="5">
    <source>
        <dbReference type="ARBA" id="ARBA00022741"/>
    </source>
</evidence>
<dbReference type="EMBL" id="CP097966">
    <property type="protein sequence ID" value="URQ63079.1"/>
    <property type="molecule type" value="Genomic_DNA"/>
</dbReference>
<dbReference type="EC" id="2.7.4.8" evidence="2 9"/>
<evidence type="ECO:0000256" key="8">
    <source>
        <dbReference type="ARBA" id="ARBA00030128"/>
    </source>
</evidence>
<evidence type="ECO:0000256" key="2">
    <source>
        <dbReference type="ARBA" id="ARBA00012961"/>
    </source>
</evidence>
<evidence type="ECO:0000256" key="7">
    <source>
        <dbReference type="ARBA" id="ARBA00022840"/>
    </source>
</evidence>
<evidence type="ECO:0000256" key="6">
    <source>
        <dbReference type="ARBA" id="ARBA00022777"/>
    </source>
</evidence>
<dbReference type="InterPro" id="IPR020590">
    <property type="entry name" value="Guanylate_kinase_CS"/>
</dbReference>
<dbReference type="InterPro" id="IPR008145">
    <property type="entry name" value="GK/Ca_channel_bsu"/>
</dbReference>
<evidence type="ECO:0000313" key="12">
    <source>
        <dbReference type="Proteomes" id="UP001056381"/>
    </source>
</evidence>
<dbReference type="InterPro" id="IPR017665">
    <property type="entry name" value="Guanylate_kinase"/>
</dbReference>
<keyword evidence="5 9" id="KW-0547">Nucleotide-binding</keyword>
<keyword evidence="6 9" id="KW-0418">Kinase</keyword>
<dbReference type="GO" id="GO:0005829">
    <property type="term" value="C:cytosol"/>
    <property type="evidence" value="ECO:0007669"/>
    <property type="project" value="TreeGrafter"/>
</dbReference>
<evidence type="ECO:0000313" key="11">
    <source>
        <dbReference type="EMBL" id="URQ63079.1"/>
    </source>
</evidence>
<feature type="domain" description="Guanylate kinase-like" evidence="10">
    <location>
        <begin position="7"/>
        <end position="189"/>
    </location>
</feature>
<evidence type="ECO:0000256" key="4">
    <source>
        <dbReference type="ARBA" id="ARBA00022679"/>
    </source>
</evidence>
<dbReference type="FunFam" id="3.30.63.10:FF:000002">
    <property type="entry name" value="Guanylate kinase 1"/>
    <property type="match status" value="1"/>
</dbReference>
<dbReference type="GO" id="GO:0004385">
    <property type="term" value="F:GMP kinase activity"/>
    <property type="evidence" value="ECO:0007669"/>
    <property type="project" value="UniProtKB-UniRule"/>
</dbReference>
<dbReference type="Gene3D" id="3.30.63.10">
    <property type="entry name" value="Guanylate Kinase phosphate binding domain"/>
    <property type="match status" value="1"/>
</dbReference>
<keyword evidence="9" id="KW-0963">Cytoplasm</keyword>
<dbReference type="CDD" id="cd00071">
    <property type="entry name" value="GMPK"/>
    <property type="match status" value="1"/>
</dbReference>
<keyword evidence="12" id="KW-1185">Reference proteome</keyword>
<dbReference type="NCBIfam" id="TIGR03263">
    <property type="entry name" value="guanyl_kin"/>
    <property type="match status" value="1"/>
</dbReference>
<dbReference type="Gene3D" id="3.40.50.300">
    <property type="entry name" value="P-loop containing nucleotide triphosphate hydrolases"/>
    <property type="match status" value="1"/>
</dbReference>
<dbReference type="PANTHER" id="PTHR23117:SF13">
    <property type="entry name" value="GUANYLATE KINASE"/>
    <property type="match status" value="1"/>
</dbReference>
<dbReference type="Pfam" id="PF00625">
    <property type="entry name" value="Guanylate_kin"/>
    <property type="match status" value="1"/>
</dbReference>
<evidence type="ECO:0000256" key="1">
    <source>
        <dbReference type="ARBA" id="ARBA00005790"/>
    </source>
</evidence>
<organism evidence="11 12">
    <name type="scientific">SAR86 cluster bacterium</name>
    <dbReference type="NCBI Taxonomy" id="2030880"/>
    <lineage>
        <taxon>Bacteria</taxon>
        <taxon>Pseudomonadati</taxon>
        <taxon>Pseudomonadota</taxon>
        <taxon>Gammaproteobacteria</taxon>
        <taxon>SAR86 cluster</taxon>
    </lineage>
</organism>
<evidence type="ECO:0000259" key="10">
    <source>
        <dbReference type="PROSITE" id="PS50052"/>
    </source>
</evidence>
<dbReference type="Proteomes" id="UP001056381">
    <property type="component" value="Chromosome"/>
</dbReference>
<proteinExistence type="inferred from homology"/>
<keyword evidence="4 9" id="KW-0808">Transferase</keyword>
<dbReference type="PANTHER" id="PTHR23117">
    <property type="entry name" value="GUANYLATE KINASE-RELATED"/>
    <property type="match status" value="1"/>
</dbReference>
<comment type="similarity">
    <text evidence="1 9">Belongs to the guanylate kinase family.</text>
</comment>
<dbReference type="SUPFAM" id="SSF52540">
    <property type="entry name" value="P-loop containing nucleoside triphosphate hydrolases"/>
    <property type="match status" value="1"/>
</dbReference>
<dbReference type="SMART" id="SM00072">
    <property type="entry name" value="GuKc"/>
    <property type="match status" value="1"/>
</dbReference>
<evidence type="ECO:0000256" key="3">
    <source>
        <dbReference type="ARBA" id="ARBA00016296"/>
    </source>
</evidence>
<name>A0A9Q8X108_9GAMM</name>
<comment type="subcellular location">
    <subcellularLocation>
        <location evidence="9">Cytoplasm</location>
    </subcellularLocation>
</comment>
<accession>A0A9Q8X108</accession>
<dbReference type="HAMAP" id="MF_00328">
    <property type="entry name" value="Guanylate_kinase"/>
    <property type="match status" value="1"/>
</dbReference>
<evidence type="ECO:0000256" key="9">
    <source>
        <dbReference type="HAMAP-Rule" id="MF_00328"/>
    </source>
</evidence>
<dbReference type="PROSITE" id="PS00856">
    <property type="entry name" value="GUANYLATE_KINASE_1"/>
    <property type="match status" value="1"/>
</dbReference>
<reference evidence="11" key="1">
    <citation type="submission" date="2022-05" db="EMBL/GenBank/DDBJ databases">
        <title>Single-amplified genomics reveal most streamlined microbe among free-living bacteria.</title>
        <authorList>
            <person name="Roda-Garcia J."/>
            <person name="Haro-Moreno J.M."/>
            <person name="Rodriguez-Valera F."/>
            <person name="Almagro-Moreno S."/>
            <person name="Lopez-Perez M."/>
        </authorList>
    </citation>
    <scope>NUCLEOTIDE SEQUENCE</scope>
    <source>
        <strain evidence="11">TMED112-D2-2</strain>
    </source>
</reference>
<comment type="catalytic activity">
    <reaction evidence="9">
        <text>GMP + ATP = GDP + ADP</text>
        <dbReference type="Rhea" id="RHEA:20780"/>
        <dbReference type="ChEBI" id="CHEBI:30616"/>
        <dbReference type="ChEBI" id="CHEBI:58115"/>
        <dbReference type="ChEBI" id="CHEBI:58189"/>
        <dbReference type="ChEBI" id="CHEBI:456216"/>
        <dbReference type="EC" id="2.7.4.8"/>
    </reaction>
</comment>
<keyword evidence="7 9" id="KW-0067">ATP-binding</keyword>